<dbReference type="EMBL" id="CAJB01000202">
    <property type="protein sequence ID" value="CCH78372.1"/>
    <property type="molecule type" value="Genomic_DNA"/>
</dbReference>
<evidence type="ECO:0000256" key="1">
    <source>
        <dbReference type="SAM" id="Phobius"/>
    </source>
</evidence>
<evidence type="ECO:0000313" key="3">
    <source>
        <dbReference type="Proteomes" id="UP000035721"/>
    </source>
</evidence>
<reference evidence="2 3" key="1">
    <citation type="journal article" date="2013" name="ISME J.">
        <title>A metabolic model for members of the genus Tetrasphaera involved in enhanced biological phosphorus removal.</title>
        <authorList>
            <person name="Kristiansen R."/>
            <person name="Nguyen H.T.T."/>
            <person name="Saunders A.M."/>
            <person name="Nielsen J.L."/>
            <person name="Wimmer R."/>
            <person name="Le V.Q."/>
            <person name="McIlroy S.J."/>
            <person name="Petrovski S."/>
            <person name="Seviour R.J."/>
            <person name="Calteau A."/>
            <person name="Nielsen K.L."/>
            <person name="Nielsen P.H."/>
        </authorList>
    </citation>
    <scope>NUCLEOTIDE SEQUENCE [LARGE SCALE GENOMIC DNA]</scope>
    <source>
        <strain evidence="2 3">T1-X7</strain>
    </source>
</reference>
<evidence type="ECO:0000313" key="2">
    <source>
        <dbReference type="EMBL" id="CCH78372.1"/>
    </source>
</evidence>
<keyword evidence="1" id="KW-0472">Membrane</keyword>
<proteinExistence type="predicted"/>
<keyword evidence="3" id="KW-1185">Reference proteome</keyword>
<dbReference type="Proteomes" id="UP000035721">
    <property type="component" value="Unassembled WGS sequence"/>
</dbReference>
<organism evidence="2 3">
    <name type="scientific">Nostocoides japonicum T1-X7</name>
    <dbReference type="NCBI Taxonomy" id="1194083"/>
    <lineage>
        <taxon>Bacteria</taxon>
        <taxon>Bacillati</taxon>
        <taxon>Actinomycetota</taxon>
        <taxon>Actinomycetes</taxon>
        <taxon>Micrococcales</taxon>
        <taxon>Intrasporangiaceae</taxon>
        <taxon>Nostocoides</taxon>
    </lineage>
</organism>
<gene>
    <name evidence="2" type="ORF">BN12_2800001</name>
</gene>
<accession>A0A077LZS4</accession>
<keyword evidence="1" id="KW-1133">Transmembrane helix</keyword>
<comment type="caution">
    <text evidence="2">The sequence shown here is derived from an EMBL/GenBank/DDBJ whole genome shotgun (WGS) entry which is preliminary data.</text>
</comment>
<name>A0A077LZS4_9MICO</name>
<keyword evidence="1" id="KW-0812">Transmembrane</keyword>
<sequence length="213" mass="22914">MAAAIRADVTSVRAMASVRDDGTTFAPPWQQAAVRLAAASWRTERGGFAVLRTALHAAGSTAGLEVSPREVNFLADSGRVQITVVNTLRVGVHDVTLTLRPDNPRLRVDTPRVVLRIGARSRTTVTFKVTAYAAGLVPITTTLSAPDGTVIRSDAPVRIRVSPTGHWIYWVIGVVAAGLLVAGIWRGRVDRRRVDRRRGARGPVAEPDEDVSP</sequence>
<dbReference type="InterPro" id="IPR046112">
    <property type="entry name" value="DUF6049"/>
</dbReference>
<feature type="transmembrane region" description="Helical" evidence="1">
    <location>
        <begin position="167"/>
        <end position="187"/>
    </location>
</feature>
<dbReference type="STRING" id="1194083.BN12_2800001"/>
<dbReference type="AlphaFoldDB" id="A0A077LZS4"/>
<protein>
    <submittedName>
        <fullName evidence="2">Uncharacterized protein</fullName>
    </submittedName>
</protein>
<dbReference type="Pfam" id="PF19516">
    <property type="entry name" value="DUF6049"/>
    <property type="match status" value="1"/>
</dbReference>